<keyword evidence="8" id="KW-1185">Reference proteome</keyword>
<dbReference type="eggNOG" id="COG2814">
    <property type="taxonomic scope" value="Bacteria"/>
</dbReference>
<feature type="transmembrane region" description="Helical" evidence="5">
    <location>
        <begin position="362"/>
        <end position="383"/>
    </location>
</feature>
<feature type="transmembrane region" description="Helical" evidence="5">
    <location>
        <begin position="227"/>
        <end position="244"/>
    </location>
</feature>
<feature type="transmembrane region" description="Helical" evidence="5">
    <location>
        <begin position="304"/>
        <end position="324"/>
    </location>
</feature>
<accession>I4F1W7</accession>
<feature type="transmembrane region" description="Helical" evidence="5">
    <location>
        <begin position="435"/>
        <end position="453"/>
    </location>
</feature>
<evidence type="ECO:0000256" key="2">
    <source>
        <dbReference type="ARBA" id="ARBA00022692"/>
    </source>
</evidence>
<evidence type="ECO:0000313" key="8">
    <source>
        <dbReference type="Proteomes" id="UP000006461"/>
    </source>
</evidence>
<evidence type="ECO:0000256" key="3">
    <source>
        <dbReference type="ARBA" id="ARBA00022989"/>
    </source>
</evidence>
<dbReference type="EMBL" id="FO203431">
    <property type="protein sequence ID" value="CCH89630.1"/>
    <property type="molecule type" value="Genomic_DNA"/>
</dbReference>
<feature type="transmembrane region" description="Helical" evidence="5">
    <location>
        <begin position="102"/>
        <end position="122"/>
    </location>
</feature>
<dbReference type="Gene3D" id="1.20.1250.20">
    <property type="entry name" value="MFS general substrate transporter like domains"/>
    <property type="match status" value="1"/>
</dbReference>
<feature type="transmembrane region" description="Helical" evidence="5">
    <location>
        <begin position="164"/>
        <end position="183"/>
    </location>
</feature>
<dbReference type="OrthoDB" id="4484751at2"/>
<feature type="transmembrane region" description="Helical" evidence="5">
    <location>
        <begin position="134"/>
        <end position="152"/>
    </location>
</feature>
<organism evidence="7 8">
    <name type="scientific">Modestobacter italicus (strain DSM 44449 / CECT 9708 / BC 501)</name>
    <dbReference type="NCBI Taxonomy" id="2732864"/>
    <lineage>
        <taxon>Bacteria</taxon>
        <taxon>Bacillati</taxon>
        <taxon>Actinomycetota</taxon>
        <taxon>Actinomycetes</taxon>
        <taxon>Geodermatophilales</taxon>
        <taxon>Geodermatophilaceae</taxon>
        <taxon>Modestobacter</taxon>
    </lineage>
</organism>
<protein>
    <submittedName>
        <fullName evidence="7">Major facilitator superfamily MFS_1</fullName>
    </submittedName>
</protein>
<reference evidence="7 8" key="1">
    <citation type="journal article" date="2012" name="J. Bacteriol.">
        <title>Genome Sequence of Radiation-Resistant Modestobacter marinus Strain BC501, a Representative Actinobacterium That Thrives on Calcareous Stone Surfaces.</title>
        <authorList>
            <person name="Normand P."/>
            <person name="Gury J."/>
            <person name="Pujic P."/>
            <person name="Chouaia B."/>
            <person name="Crotti E."/>
            <person name="Brusetti L."/>
            <person name="Daffonchio D."/>
            <person name="Vacherie B."/>
            <person name="Barbe V."/>
            <person name="Medigue C."/>
            <person name="Calteau A."/>
            <person name="Ghodhbane-Gtari F."/>
            <person name="Essoussi I."/>
            <person name="Nouioui I."/>
            <person name="Abbassi-Ghozzi I."/>
            <person name="Gtari M."/>
        </authorList>
    </citation>
    <scope>NUCLEOTIDE SEQUENCE [LARGE SCALE GENOMIC DNA]</scope>
    <source>
        <strain evidence="8">BC 501</strain>
    </source>
</reference>
<dbReference type="Proteomes" id="UP000006461">
    <property type="component" value="Chromosome"/>
</dbReference>
<feature type="domain" description="Major facilitator superfamily (MFS) profile" evidence="6">
    <location>
        <begin position="11"/>
        <end position="458"/>
    </location>
</feature>
<feature type="transmembrane region" description="Helical" evidence="5">
    <location>
        <begin position="336"/>
        <end position="356"/>
    </location>
</feature>
<dbReference type="HOGENOM" id="CLU_000960_28_3_11"/>
<sequence>MPAARTSPRLVLTVLAVSTGSFAMLQSLLAPVLSTLQSELRTDAASVTWVLTAWLLSAAVATPLLGRVGDMLGKERTLLVALSAVALGSLIAAVAPSLPLVLVGRVVQGLGGAAFPLSFGILRDEFAAHRVPSAVGFLSAVIAAGGGVGMVLAGPIETAFGWRALFWIPMVVVLVALALAWRFVPESPVRTPGRVNALAAVLLAGWLVALLVPLSQANAWGWGSARTLGLLAVAAVGLAAWVAVEVRSATPLIDMRMMRLPAVWTTNLVALLFGAQMFGIYAFVPQFVELPTSTGYGFGESVTVAGLLMVPMLVTMSVTGVLSGRIAAVLAYKPQLVLASLVSALGSASLAVLHAAPWQLAVAGGVLGVGFGLAYSALTSLIVQAVPAAQTGAASGMNVNIRTIGGALGTAVVSSLVTASAGADGLPAERGFTTAFLVLAGASVVAAGLALLVPTTRRPLAVPEPVAVPAPVPAAAH</sequence>
<dbReference type="InterPro" id="IPR036259">
    <property type="entry name" value="MFS_trans_sf"/>
</dbReference>
<evidence type="ECO:0000256" key="1">
    <source>
        <dbReference type="ARBA" id="ARBA00004651"/>
    </source>
</evidence>
<feature type="transmembrane region" description="Helical" evidence="5">
    <location>
        <begin position="78"/>
        <end position="96"/>
    </location>
</feature>
<keyword evidence="2 5" id="KW-0812">Transmembrane</keyword>
<feature type="transmembrane region" description="Helical" evidence="5">
    <location>
        <begin position="195"/>
        <end position="215"/>
    </location>
</feature>
<feature type="transmembrane region" description="Helical" evidence="5">
    <location>
        <begin position="264"/>
        <end position="284"/>
    </location>
</feature>
<dbReference type="InterPro" id="IPR011701">
    <property type="entry name" value="MFS"/>
</dbReference>
<dbReference type="GO" id="GO:0005886">
    <property type="term" value="C:plasma membrane"/>
    <property type="evidence" value="ECO:0007669"/>
    <property type="project" value="UniProtKB-SubCell"/>
</dbReference>
<evidence type="ECO:0000313" key="7">
    <source>
        <dbReference type="EMBL" id="CCH89630.1"/>
    </source>
</evidence>
<dbReference type="PANTHER" id="PTHR42718">
    <property type="entry name" value="MAJOR FACILITATOR SUPERFAMILY MULTIDRUG TRANSPORTER MFSC"/>
    <property type="match status" value="1"/>
</dbReference>
<keyword evidence="4 5" id="KW-0472">Membrane</keyword>
<dbReference type="AlphaFoldDB" id="I4F1W7"/>
<evidence type="ECO:0000256" key="5">
    <source>
        <dbReference type="SAM" id="Phobius"/>
    </source>
</evidence>
<feature type="transmembrane region" description="Helical" evidence="5">
    <location>
        <begin position="404"/>
        <end position="423"/>
    </location>
</feature>
<dbReference type="PATRIC" id="fig|477641.3.peg.3954"/>
<dbReference type="OMA" id="HASTGQW"/>
<dbReference type="Pfam" id="PF07690">
    <property type="entry name" value="MFS_1"/>
    <property type="match status" value="1"/>
</dbReference>
<dbReference type="KEGG" id="mmar:MODMU_4233"/>
<keyword evidence="3 5" id="KW-1133">Transmembrane helix</keyword>
<dbReference type="SUPFAM" id="SSF103473">
    <property type="entry name" value="MFS general substrate transporter"/>
    <property type="match status" value="1"/>
</dbReference>
<feature type="transmembrane region" description="Helical" evidence="5">
    <location>
        <begin position="47"/>
        <end position="66"/>
    </location>
</feature>
<dbReference type="PROSITE" id="PS50850">
    <property type="entry name" value="MFS"/>
    <property type="match status" value="1"/>
</dbReference>
<proteinExistence type="predicted"/>
<dbReference type="STRING" id="477641.MODMU_4233"/>
<dbReference type="Gene3D" id="1.20.1720.10">
    <property type="entry name" value="Multidrug resistance protein D"/>
    <property type="match status" value="1"/>
</dbReference>
<name>I4F1W7_MODI5</name>
<dbReference type="GO" id="GO:0022857">
    <property type="term" value="F:transmembrane transporter activity"/>
    <property type="evidence" value="ECO:0007669"/>
    <property type="project" value="InterPro"/>
</dbReference>
<dbReference type="InterPro" id="IPR020846">
    <property type="entry name" value="MFS_dom"/>
</dbReference>
<dbReference type="PANTHER" id="PTHR42718:SF35">
    <property type="entry name" value="BLL0718 PROTEIN"/>
    <property type="match status" value="1"/>
</dbReference>
<gene>
    <name evidence="7" type="ordered locus">MODMU_4233</name>
</gene>
<evidence type="ECO:0000256" key="4">
    <source>
        <dbReference type="ARBA" id="ARBA00023136"/>
    </source>
</evidence>
<dbReference type="CDD" id="cd17504">
    <property type="entry name" value="MFS_MMR_MDR_like"/>
    <property type="match status" value="1"/>
</dbReference>
<evidence type="ECO:0000259" key="6">
    <source>
        <dbReference type="PROSITE" id="PS50850"/>
    </source>
</evidence>
<comment type="subcellular location">
    <subcellularLocation>
        <location evidence="1">Cell membrane</location>
        <topology evidence="1">Multi-pass membrane protein</topology>
    </subcellularLocation>
</comment>